<reference evidence="7 8" key="1">
    <citation type="journal article" date="2011" name="J. Gen. Appl. Microbiol.">
        <title>Draft genome sequencing of the enigmatic basidiomycete Mixia osmundae.</title>
        <authorList>
            <person name="Nishida H."/>
            <person name="Nagatsuka Y."/>
            <person name="Sugiyama J."/>
        </authorList>
    </citation>
    <scope>NUCLEOTIDE SEQUENCE [LARGE SCALE GENOMIC DNA]</scope>
    <source>
        <strain evidence="8">CBS 9802 / IAM 14324 / JCM 22182 / KY 12970</strain>
    </source>
</reference>
<feature type="transmembrane region" description="Helical" evidence="5">
    <location>
        <begin position="408"/>
        <end position="432"/>
    </location>
</feature>
<evidence type="ECO:0000256" key="2">
    <source>
        <dbReference type="ARBA" id="ARBA00022692"/>
    </source>
</evidence>
<reference evidence="7 8" key="2">
    <citation type="journal article" date="2012" name="Open Biol.">
        <title>Characteristics of nucleosomes and linker DNA regions on the genome of the basidiomycete Mixia osmundae revealed by mono- and dinucleosome mapping.</title>
        <authorList>
            <person name="Nishida H."/>
            <person name="Kondo S."/>
            <person name="Matsumoto T."/>
            <person name="Suzuki Y."/>
            <person name="Yoshikawa H."/>
            <person name="Taylor T.D."/>
            <person name="Sugiyama J."/>
        </authorList>
    </citation>
    <scope>NUCLEOTIDE SEQUENCE [LARGE SCALE GENOMIC DNA]</scope>
    <source>
        <strain evidence="8">CBS 9802 / IAM 14324 / JCM 22182 / KY 12970</strain>
    </source>
</reference>
<dbReference type="RefSeq" id="XP_014567352.1">
    <property type="nucleotide sequence ID" value="XM_014711866.1"/>
</dbReference>
<feature type="transmembrane region" description="Helical" evidence="5">
    <location>
        <begin position="171"/>
        <end position="193"/>
    </location>
</feature>
<comment type="subcellular location">
    <subcellularLocation>
        <location evidence="1">Membrane</location>
        <topology evidence="1">Multi-pass membrane protein</topology>
    </subcellularLocation>
</comment>
<feature type="transmembrane region" description="Helical" evidence="5">
    <location>
        <begin position="130"/>
        <end position="159"/>
    </location>
</feature>
<feature type="domain" description="Major facilitator superfamily (MFS) profile" evidence="6">
    <location>
        <begin position="22"/>
        <end position="513"/>
    </location>
</feature>
<dbReference type="OrthoDB" id="410267at2759"/>
<feature type="transmembrane region" description="Helical" evidence="5">
    <location>
        <begin position="90"/>
        <end position="110"/>
    </location>
</feature>
<dbReference type="InParanoid" id="G7E199"/>
<keyword evidence="4 5" id="KW-0472">Membrane</keyword>
<dbReference type="HOGENOM" id="CLU_012596_2_1_1"/>
<dbReference type="Gene3D" id="1.20.1250.20">
    <property type="entry name" value="MFS general substrate transporter like domains"/>
    <property type="match status" value="2"/>
</dbReference>
<evidence type="ECO:0000256" key="3">
    <source>
        <dbReference type="ARBA" id="ARBA00022989"/>
    </source>
</evidence>
<evidence type="ECO:0000259" key="6">
    <source>
        <dbReference type="PROSITE" id="PS50850"/>
    </source>
</evidence>
<sequence length="518" mass="55279">MSGEHADDTSRGTVSKWQAKALAISTCISISLNAITAGSIFTIPLWGPPLAKTIGLSMSQSNNVAIGAILGEYISAVGWGLLVDQRGPRTVSLCAAVLFAVGYGMMARSIKMSPPDDPSLLASKDDPIDIIAPSATWIFLACYYVLSGSATAASYFAAVTTATRSFPDHPGLAIAIPCALFGLSPLLISQLASALFVDRSQITSPDELDVYRFFVFLAITLFVVNMLGAYGLRIIPRSPAVLLKEDVDEQQDREGDALSSPTESSLLLPATDLTSAPKPITLRSCMGNRQFWLLSLIAALVSGPAEATIATLGNVIESVLAQPQLWLEPAWPGTDALNIRKTHVIVIAVCNTAIRLLAGPLSDWLSPKRAGLATTRTWTISRLYFLVFACLLFVIAFLWAAFVMQTPAGLWLLSVGVGLGYGLTFTLIPAIVSTAFPLEHFGFNWGLISLASAAGSFVFTALAGAVSDSATEGRHARDNVCAGRRCFAATFAIYTASCILAALMTVWLQRQRHWRGKV</sequence>
<feature type="transmembrane region" description="Helical" evidence="5">
    <location>
        <begin position="291"/>
        <end position="316"/>
    </location>
</feature>
<feature type="transmembrane region" description="Helical" evidence="5">
    <location>
        <begin position="213"/>
        <end position="232"/>
    </location>
</feature>
<feature type="transmembrane region" description="Helical" evidence="5">
    <location>
        <begin position="444"/>
        <end position="467"/>
    </location>
</feature>
<dbReference type="PROSITE" id="PS50850">
    <property type="entry name" value="MFS"/>
    <property type="match status" value="1"/>
</dbReference>
<dbReference type="OMA" id="VGMYLCL"/>
<feature type="transmembrane region" description="Helical" evidence="5">
    <location>
        <begin position="487"/>
        <end position="508"/>
    </location>
</feature>
<gene>
    <name evidence="7" type="primary">Mo03279</name>
    <name evidence="7" type="ORF">E5Q_03279</name>
</gene>
<dbReference type="eggNOG" id="ENOG502S0C9">
    <property type="taxonomic scope" value="Eukaryota"/>
</dbReference>
<feature type="transmembrane region" description="Helical" evidence="5">
    <location>
        <begin position="64"/>
        <end position="83"/>
    </location>
</feature>
<evidence type="ECO:0000313" key="7">
    <source>
        <dbReference type="EMBL" id="GAA96609.1"/>
    </source>
</evidence>
<keyword evidence="2 5" id="KW-0812">Transmembrane</keyword>
<evidence type="ECO:0000256" key="4">
    <source>
        <dbReference type="ARBA" id="ARBA00023136"/>
    </source>
</evidence>
<keyword evidence="8" id="KW-1185">Reference proteome</keyword>
<dbReference type="EMBL" id="BABT02000102">
    <property type="protein sequence ID" value="GAA96609.1"/>
    <property type="molecule type" value="Genomic_DNA"/>
</dbReference>
<dbReference type="InterPro" id="IPR036259">
    <property type="entry name" value="MFS_trans_sf"/>
</dbReference>
<dbReference type="Pfam" id="PF07690">
    <property type="entry name" value="MFS_1"/>
    <property type="match status" value="1"/>
</dbReference>
<dbReference type="PANTHER" id="PTHR21576">
    <property type="entry name" value="UNCHARACTERIZED NODULIN-LIKE PROTEIN"/>
    <property type="match status" value="1"/>
</dbReference>
<dbReference type="InterPro" id="IPR020846">
    <property type="entry name" value="MFS_dom"/>
</dbReference>
<evidence type="ECO:0000256" key="5">
    <source>
        <dbReference type="SAM" id="Phobius"/>
    </source>
</evidence>
<dbReference type="Proteomes" id="UP000009131">
    <property type="component" value="Unassembled WGS sequence"/>
</dbReference>
<accession>G7E199</accession>
<feature type="transmembrane region" description="Helical" evidence="5">
    <location>
        <begin position="383"/>
        <end position="402"/>
    </location>
</feature>
<dbReference type="SUPFAM" id="SSF103473">
    <property type="entry name" value="MFS general substrate transporter"/>
    <property type="match status" value="1"/>
</dbReference>
<name>G7E199_MIXOS</name>
<organism evidence="7 8">
    <name type="scientific">Mixia osmundae (strain CBS 9802 / IAM 14324 / JCM 22182 / KY 12970)</name>
    <dbReference type="NCBI Taxonomy" id="764103"/>
    <lineage>
        <taxon>Eukaryota</taxon>
        <taxon>Fungi</taxon>
        <taxon>Dikarya</taxon>
        <taxon>Basidiomycota</taxon>
        <taxon>Pucciniomycotina</taxon>
        <taxon>Mixiomycetes</taxon>
        <taxon>Mixiales</taxon>
        <taxon>Mixiaceae</taxon>
        <taxon>Mixia</taxon>
    </lineage>
</organism>
<keyword evidence="3 5" id="KW-1133">Transmembrane helix</keyword>
<dbReference type="PANTHER" id="PTHR21576:SF158">
    <property type="entry name" value="RIBOSOMAL RNA-PROCESSING PROTEIN 12-LIKE CONSERVED DOMAIN-CONTAINING PROTEIN"/>
    <property type="match status" value="1"/>
</dbReference>
<dbReference type="STRING" id="764103.G7E199"/>
<feature type="transmembrane region" description="Helical" evidence="5">
    <location>
        <begin position="21"/>
        <end position="44"/>
    </location>
</feature>
<proteinExistence type="predicted"/>
<comment type="caution">
    <text evidence="7">The sequence shown here is derived from an EMBL/GenBank/DDBJ whole genome shotgun (WGS) entry which is preliminary data.</text>
</comment>
<evidence type="ECO:0000256" key="1">
    <source>
        <dbReference type="ARBA" id="ARBA00004141"/>
    </source>
</evidence>
<evidence type="ECO:0000313" key="8">
    <source>
        <dbReference type="Proteomes" id="UP000009131"/>
    </source>
</evidence>
<dbReference type="InterPro" id="IPR011701">
    <property type="entry name" value="MFS"/>
</dbReference>
<dbReference type="GO" id="GO:0022857">
    <property type="term" value="F:transmembrane transporter activity"/>
    <property type="evidence" value="ECO:0007669"/>
    <property type="project" value="InterPro"/>
</dbReference>
<dbReference type="AlphaFoldDB" id="G7E199"/>
<protein>
    <recommendedName>
        <fullName evidence="6">Major facilitator superfamily (MFS) profile domain-containing protein</fullName>
    </recommendedName>
</protein>
<dbReference type="GO" id="GO:0000329">
    <property type="term" value="C:fungal-type vacuole membrane"/>
    <property type="evidence" value="ECO:0007669"/>
    <property type="project" value="TreeGrafter"/>
</dbReference>